<evidence type="ECO:0000313" key="1">
    <source>
        <dbReference type="EMBL" id="TYL89372.1"/>
    </source>
</evidence>
<dbReference type="EMBL" id="VSSS01000061">
    <property type="protein sequence ID" value="TYL89372.1"/>
    <property type="molecule type" value="Genomic_DNA"/>
</dbReference>
<dbReference type="Gene3D" id="3.10.620.30">
    <property type="match status" value="1"/>
</dbReference>
<dbReference type="OrthoDB" id="7206808at2"/>
<dbReference type="PROSITE" id="PS51257">
    <property type="entry name" value="PROKAR_LIPOPROTEIN"/>
    <property type="match status" value="1"/>
</dbReference>
<accession>A0A5D3K3T5</accession>
<name>A0A5D3K3T5_9BRAD</name>
<reference evidence="1 2" key="1">
    <citation type="submission" date="2019-08" db="EMBL/GenBank/DDBJ databases">
        <title>Bradyrhizobium hipponensis sp. nov., a rhizobium isolated from a Lupinus angustifolius root nodule in Tunisia.</title>
        <authorList>
            <person name="Off K."/>
            <person name="Rejili M."/>
            <person name="Mars M."/>
            <person name="Brachmann A."/>
            <person name="Marin M."/>
        </authorList>
    </citation>
    <scope>NUCLEOTIDE SEQUENCE [LARGE SCALE GENOMIC DNA]</scope>
    <source>
        <strain evidence="1 2">CTAW71</strain>
    </source>
</reference>
<evidence type="ECO:0000313" key="2">
    <source>
        <dbReference type="Proteomes" id="UP000324758"/>
    </source>
</evidence>
<comment type="caution">
    <text evidence="1">The sequence shown here is derived from an EMBL/GenBank/DDBJ whole genome shotgun (WGS) entry which is preliminary data.</text>
</comment>
<dbReference type="InterPro" id="IPR010319">
    <property type="entry name" value="Transglutaminase-like_Cys_pept"/>
</dbReference>
<sequence>MKERLSGIAKSVCEPPIQTPMGTGMTGSCREQRNAVARLGRWLMAAVALTATVSLDGAPAHAFLARPALFAAIGNATKAPNGWLQLCAANAEECKPTAGQAREMTLTPDLLQQLYEINKYVNDRVIWTSDAELYGATERWAYPLDRGDCEDMVLLKRRMLAKAGWPVGALLITIVEERGRDKTRDKTRHAVLTVRSDRGEMILDNQTPEILFWYETSYRYLSRQSAADPNVWVSYGAEQAGPTIATAASQLPVALPPASPFDLPPPLGIKP</sequence>
<organism evidence="1 2">
    <name type="scientific">Bradyrhizobium rifense</name>
    <dbReference type="NCBI Taxonomy" id="515499"/>
    <lineage>
        <taxon>Bacteria</taxon>
        <taxon>Pseudomonadati</taxon>
        <taxon>Pseudomonadota</taxon>
        <taxon>Alphaproteobacteria</taxon>
        <taxon>Hyphomicrobiales</taxon>
        <taxon>Nitrobacteraceae</taxon>
        <taxon>Bradyrhizobium</taxon>
    </lineage>
</organism>
<keyword evidence="2" id="KW-1185">Reference proteome</keyword>
<proteinExistence type="predicted"/>
<dbReference type="PANTHER" id="PTHR39327">
    <property type="match status" value="1"/>
</dbReference>
<dbReference type="Pfam" id="PF06035">
    <property type="entry name" value="Peptidase_C93"/>
    <property type="match status" value="1"/>
</dbReference>
<dbReference type="AlphaFoldDB" id="A0A5D3K3T5"/>
<protein>
    <submittedName>
        <fullName evidence="1">Transglutaminase-like cysteine peptidase</fullName>
    </submittedName>
</protein>
<dbReference type="Proteomes" id="UP000324758">
    <property type="component" value="Unassembled WGS sequence"/>
</dbReference>
<dbReference type="PANTHER" id="PTHR39327:SF1">
    <property type="entry name" value="BLR5470 PROTEIN"/>
    <property type="match status" value="1"/>
</dbReference>
<gene>
    <name evidence="1" type="ORF">FXB40_36350</name>
</gene>